<proteinExistence type="predicted"/>
<evidence type="ECO:0000313" key="1">
    <source>
        <dbReference type="EMBL" id="KAF9473837.1"/>
    </source>
</evidence>
<dbReference type="AlphaFoldDB" id="A0A9P5YQ56"/>
<dbReference type="Proteomes" id="UP000807469">
    <property type="component" value="Unassembled WGS sequence"/>
</dbReference>
<gene>
    <name evidence="1" type="ORF">BDN70DRAFT_353742</name>
</gene>
<keyword evidence="2" id="KW-1185">Reference proteome</keyword>
<name>A0A9P5YQ56_9AGAR</name>
<dbReference type="EMBL" id="MU155413">
    <property type="protein sequence ID" value="KAF9473837.1"/>
    <property type="molecule type" value="Genomic_DNA"/>
</dbReference>
<sequence length="75" mass="8480">MQIVCSSFVLYSGCMRVGGQSVGFSNFGQEELDLKIEMIIARAMECPRSVRLYAKHHESVVDSVGNMFEMEMGRR</sequence>
<reference evidence="1" key="1">
    <citation type="submission" date="2020-11" db="EMBL/GenBank/DDBJ databases">
        <authorList>
            <consortium name="DOE Joint Genome Institute"/>
            <person name="Ahrendt S."/>
            <person name="Riley R."/>
            <person name="Andreopoulos W."/>
            <person name="Labutti K."/>
            <person name="Pangilinan J."/>
            <person name="Ruiz-Duenas F.J."/>
            <person name="Barrasa J.M."/>
            <person name="Sanchez-Garcia M."/>
            <person name="Camarero S."/>
            <person name="Miyauchi S."/>
            <person name="Serrano A."/>
            <person name="Linde D."/>
            <person name="Babiker R."/>
            <person name="Drula E."/>
            <person name="Ayuso-Fernandez I."/>
            <person name="Pacheco R."/>
            <person name="Padilla G."/>
            <person name="Ferreira P."/>
            <person name="Barriuso J."/>
            <person name="Kellner H."/>
            <person name="Castanera R."/>
            <person name="Alfaro M."/>
            <person name="Ramirez L."/>
            <person name="Pisabarro A.G."/>
            <person name="Kuo A."/>
            <person name="Tritt A."/>
            <person name="Lipzen A."/>
            <person name="He G."/>
            <person name="Yan M."/>
            <person name="Ng V."/>
            <person name="Cullen D."/>
            <person name="Martin F."/>
            <person name="Rosso M.-N."/>
            <person name="Henrissat B."/>
            <person name="Hibbett D."/>
            <person name="Martinez A.T."/>
            <person name="Grigoriev I.V."/>
        </authorList>
    </citation>
    <scope>NUCLEOTIDE SEQUENCE</scope>
    <source>
        <strain evidence="1">CIRM-BRFM 674</strain>
    </source>
</reference>
<evidence type="ECO:0000313" key="2">
    <source>
        <dbReference type="Proteomes" id="UP000807469"/>
    </source>
</evidence>
<comment type="caution">
    <text evidence="1">The sequence shown here is derived from an EMBL/GenBank/DDBJ whole genome shotgun (WGS) entry which is preliminary data.</text>
</comment>
<organism evidence="1 2">
    <name type="scientific">Pholiota conissans</name>
    <dbReference type="NCBI Taxonomy" id="109636"/>
    <lineage>
        <taxon>Eukaryota</taxon>
        <taxon>Fungi</taxon>
        <taxon>Dikarya</taxon>
        <taxon>Basidiomycota</taxon>
        <taxon>Agaricomycotina</taxon>
        <taxon>Agaricomycetes</taxon>
        <taxon>Agaricomycetidae</taxon>
        <taxon>Agaricales</taxon>
        <taxon>Agaricineae</taxon>
        <taxon>Strophariaceae</taxon>
        <taxon>Pholiota</taxon>
    </lineage>
</organism>
<accession>A0A9P5YQ56</accession>
<protein>
    <submittedName>
        <fullName evidence="1">Uncharacterized protein</fullName>
    </submittedName>
</protein>